<dbReference type="InterPro" id="IPR000706">
    <property type="entry name" value="AGPR_type-1"/>
</dbReference>
<dbReference type="InterPro" id="IPR036291">
    <property type="entry name" value="NAD(P)-bd_dom_sf"/>
</dbReference>
<comment type="caution">
    <text evidence="7">The sequence shown here is derived from an EMBL/GenBank/DDBJ whole genome shotgun (WGS) entry which is preliminary data.</text>
</comment>
<dbReference type="GO" id="GO:0006526">
    <property type="term" value="P:L-arginine biosynthetic process"/>
    <property type="evidence" value="ECO:0007669"/>
    <property type="project" value="InterPro"/>
</dbReference>
<evidence type="ECO:0000313" key="8">
    <source>
        <dbReference type="Proteomes" id="UP000034320"/>
    </source>
</evidence>
<dbReference type="Proteomes" id="UP000034320">
    <property type="component" value="Unassembled WGS sequence"/>
</dbReference>
<dbReference type="InterPro" id="IPR037535">
    <property type="entry name" value="LysY"/>
</dbReference>
<dbReference type="CDD" id="cd23939">
    <property type="entry name" value="AGPR_1_C_LysY"/>
    <property type="match status" value="1"/>
</dbReference>
<dbReference type="AlphaFoldDB" id="A0A0G1C984"/>
<evidence type="ECO:0000259" key="6">
    <source>
        <dbReference type="SMART" id="SM00859"/>
    </source>
</evidence>
<dbReference type="EMBL" id="LCDD01000021">
    <property type="protein sequence ID" value="KKS46178.1"/>
    <property type="molecule type" value="Genomic_DNA"/>
</dbReference>
<dbReference type="GO" id="GO:0003942">
    <property type="term" value="F:N-acetyl-gamma-glutamyl-phosphate reductase activity"/>
    <property type="evidence" value="ECO:0007669"/>
    <property type="project" value="InterPro"/>
</dbReference>
<dbReference type="InterPro" id="IPR058924">
    <property type="entry name" value="AGPR_dimerisation_dom"/>
</dbReference>
<keyword evidence="4" id="KW-0560">Oxidoreductase</keyword>
<dbReference type="NCBIfam" id="TIGR01850">
    <property type="entry name" value="argC"/>
    <property type="match status" value="1"/>
</dbReference>
<feature type="domain" description="Semialdehyde dehydrogenase NAD-binding" evidence="6">
    <location>
        <begin position="3"/>
        <end position="139"/>
    </location>
</feature>
<sequence>MVKVSIVGASGYAGGELLRLLLNHPKVKIQDVTSSRFVGESVTLQHPNLRGQTDLVYKDINNLSSCDVLFVSLPNGVSMNFMDRFAKLTKYIIDLGADFRLREESDWNKWYKVPHKNPTLLKKFVYGVPEFHRQEIKNAKFVAGPGCEAIVSILSLMPVIKHKLIDLNKIIIDAKMGSSQAGSKGSDSSHHPERSGVVRTYMPTGHRHTAEIEQELTFNKIKPRVAITATAIEIVRGLHVIVHTFLNPGITEKDIWQVYRKEYGNEPFIRLVKMRSGFYRYPEPKILQGTNFCDVGFEIDQYTERLVIIGAIDNLTKGTAGNAVQCMNLMCGFEEKTSLEFMGLHPI</sequence>
<accession>A0A0G1C984</accession>
<dbReference type="SUPFAM" id="SSF55347">
    <property type="entry name" value="Glyceraldehyde-3-phosphate dehydrogenase-like, C-terminal domain"/>
    <property type="match status" value="1"/>
</dbReference>
<dbReference type="HAMAP" id="MF_00150">
    <property type="entry name" value="ArgC_type1"/>
    <property type="match status" value="1"/>
</dbReference>
<organism evidence="7 8">
    <name type="scientific">Candidatus Gottesmanbacteria bacterium GW2011_GWA2_42_18</name>
    <dbReference type="NCBI Taxonomy" id="1618442"/>
    <lineage>
        <taxon>Bacteria</taxon>
        <taxon>Candidatus Gottesmaniibacteriota</taxon>
    </lineage>
</organism>
<dbReference type="GO" id="GO:0009085">
    <property type="term" value="P:lysine biosynthetic process"/>
    <property type="evidence" value="ECO:0007669"/>
    <property type="project" value="UniProtKB-KW"/>
</dbReference>
<dbReference type="PANTHER" id="PTHR32338">
    <property type="entry name" value="N-ACETYL-GAMMA-GLUTAMYL-PHOSPHATE REDUCTASE, CHLOROPLASTIC-RELATED-RELATED"/>
    <property type="match status" value="1"/>
</dbReference>
<dbReference type="Pfam" id="PF01118">
    <property type="entry name" value="Semialdhyde_dh"/>
    <property type="match status" value="1"/>
</dbReference>
<evidence type="ECO:0000256" key="3">
    <source>
        <dbReference type="ARBA" id="ARBA00022857"/>
    </source>
</evidence>
<dbReference type="Gene3D" id="3.30.360.10">
    <property type="entry name" value="Dihydrodipicolinate Reductase, domain 2"/>
    <property type="match status" value="1"/>
</dbReference>
<keyword evidence="3" id="KW-0521">NADP</keyword>
<gene>
    <name evidence="7" type="ORF">UV09_C0021G0010</name>
</gene>
<evidence type="ECO:0000256" key="4">
    <source>
        <dbReference type="ARBA" id="ARBA00023002"/>
    </source>
</evidence>
<dbReference type="CDD" id="cd24151">
    <property type="entry name" value="AGPR_1_N_LysY"/>
    <property type="match status" value="1"/>
</dbReference>
<proteinExistence type="inferred from homology"/>
<name>A0A0G1C984_9BACT</name>
<dbReference type="GO" id="GO:0070401">
    <property type="term" value="F:NADP+ binding"/>
    <property type="evidence" value="ECO:0007669"/>
    <property type="project" value="InterPro"/>
</dbReference>
<evidence type="ECO:0000256" key="5">
    <source>
        <dbReference type="ARBA" id="ARBA00023154"/>
    </source>
</evidence>
<protein>
    <submittedName>
        <fullName evidence="7">N-acetyl-gamma-glutamyl-phosphate reductase</fullName>
    </submittedName>
</protein>
<dbReference type="Pfam" id="PF22698">
    <property type="entry name" value="Semialdhyde_dhC_1"/>
    <property type="match status" value="1"/>
</dbReference>
<keyword evidence="1" id="KW-0963">Cytoplasm</keyword>
<dbReference type="InterPro" id="IPR000534">
    <property type="entry name" value="Semialdehyde_DH_NAD-bd"/>
</dbReference>
<evidence type="ECO:0000256" key="1">
    <source>
        <dbReference type="ARBA" id="ARBA00022490"/>
    </source>
</evidence>
<dbReference type="SUPFAM" id="SSF51735">
    <property type="entry name" value="NAD(P)-binding Rossmann-fold domains"/>
    <property type="match status" value="1"/>
</dbReference>
<reference evidence="7 8" key="1">
    <citation type="journal article" date="2015" name="Nature">
        <title>rRNA introns, odd ribosomes, and small enigmatic genomes across a large radiation of phyla.</title>
        <authorList>
            <person name="Brown C.T."/>
            <person name="Hug L.A."/>
            <person name="Thomas B.C."/>
            <person name="Sharon I."/>
            <person name="Castelle C.J."/>
            <person name="Singh A."/>
            <person name="Wilkins M.J."/>
            <person name="Williams K.H."/>
            <person name="Banfield J.F."/>
        </authorList>
    </citation>
    <scope>NUCLEOTIDE SEQUENCE [LARGE SCALE GENOMIC DNA]</scope>
</reference>
<dbReference type="PATRIC" id="fig|1618442.3.peg.904"/>
<dbReference type="PANTHER" id="PTHR32338:SF11">
    <property type="entry name" value="[LYSW]-L-2-AMINOADIPATE_[LYSW]-L-GLUTAMATE PHOSPHATE REDUCTASE-RELATED"/>
    <property type="match status" value="1"/>
</dbReference>
<evidence type="ECO:0000313" key="7">
    <source>
        <dbReference type="EMBL" id="KKS46178.1"/>
    </source>
</evidence>
<keyword evidence="5" id="KW-0457">Lysine biosynthesis</keyword>
<evidence type="ECO:0000256" key="2">
    <source>
        <dbReference type="ARBA" id="ARBA00022605"/>
    </source>
</evidence>
<dbReference type="Gene3D" id="3.40.50.720">
    <property type="entry name" value="NAD(P)-binding Rossmann-like Domain"/>
    <property type="match status" value="1"/>
</dbReference>
<dbReference type="InterPro" id="IPR050085">
    <property type="entry name" value="AGPR"/>
</dbReference>
<dbReference type="HAMAP" id="MF_02083">
    <property type="entry name" value="LysY"/>
    <property type="match status" value="1"/>
</dbReference>
<dbReference type="SMART" id="SM00859">
    <property type="entry name" value="Semialdhyde_dh"/>
    <property type="match status" value="1"/>
</dbReference>
<keyword evidence="2" id="KW-0028">Amino-acid biosynthesis</keyword>
<dbReference type="GO" id="GO:0051287">
    <property type="term" value="F:NAD binding"/>
    <property type="evidence" value="ECO:0007669"/>
    <property type="project" value="InterPro"/>
</dbReference>